<sequence length="68" mass="7683">MDTFLFNALISSCEFSQEERISAALTAKKYVQPALSTFSSSFREDNGKESERIYKVLHASSFPKPEIC</sequence>
<dbReference type="STRING" id="1176587.A8C56_21925"/>
<accession>A0A1A9I9S0</accession>
<dbReference type="Proteomes" id="UP000077667">
    <property type="component" value="Chromosome"/>
</dbReference>
<dbReference type="EMBL" id="CP015772">
    <property type="protein sequence ID" value="ANH83284.1"/>
    <property type="molecule type" value="Genomic_DNA"/>
</dbReference>
<evidence type="ECO:0000313" key="2">
    <source>
        <dbReference type="Proteomes" id="UP000077667"/>
    </source>
</evidence>
<dbReference type="KEGG" id="nia:A8C56_21925"/>
<gene>
    <name evidence="1" type="ORF">A8C56_21925</name>
</gene>
<keyword evidence="2" id="KW-1185">Reference proteome</keyword>
<reference evidence="1 2" key="1">
    <citation type="submission" date="2016-05" db="EMBL/GenBank/DDBJ databases">
        <title>Niabella ginsenosidivorans BS26 whole genome sequencing.</title>
        <authorList>
            <person name="Im W.T."/>
            <person name="Siddiqi M.Z."/>
        </authorList>
    </citation>
    <scope>NUCLEOTIDE SEQUENCE [LARGE SCALE GENOMIC DNA]</scope>
    <source>
        <strain evidence="1 2">BS26</strain>
    </source>
</reference>
<dbReference type="AlphaFoldDB" id="A0A1A9I9S0"/>
<name>A0A1A9I9S0_9BACT</name>
<protein>
    <submittedName>
        <fullName evidence="1">Uncharacterized protein</fullName>
    </submittedName>
</protein>
<proteinExistence type="predicted"/>
<evidence type="ECO:0000313" key="1">
    <source>
        <dbReference type="EMBL" id="ANH83284.1"/>
    </source>
</evidence>
<organism evidence="1 2">
    <name type="scientific">Niabella ginsenosidivorans</name>
    <dbReference type="NCBI Taxonomy" id="1176587"/>
    <lineage>
        <taxon>Bacteria</taxon>
        <taxon>Pseudomonadati</taxon>
        <taxon>Bacteroidota</taxon>
        <taxon>Chitinophagia</taxon>
        <taxon>Chitinophagales</taxon>
        <taxon>Chitinophagaceae</taxon>
        <taxon>Niabella</taxon>
    </lineage>
</organism>